<dbReference type="STRING" id="1121898.GCA_000422725_00316"/>
<gene>
    <name evidence="1" type="ORF">Q766_06670</name>
</gene>
<dbReference type="Proteomes" id="UP000030111">
    <property type="component" value="Unassembled WGS sequence"/>
</dbReference>
<protein>
    <submittedName>
        <fullName evidence="1">Uncharacterized protein</fullName>
    </submittedName>
</protein>
<dbReference type="EMBL" id="JRLY01000004">
    <property type="protein sequence ID" value="KGO93639.1"/>
    <property type="molecule type" value="Genomic_DNA"/>
</dbReference>
<accession>A0A0A2MMW3</accession>
<evidence type="ECO:0000313" key="2">
    <source>
        <dbReference type="Proteomes" id="UP000030111"/>
    </source>
</evidence>
<evidence type="ECO:0000313" key="1">
    <source>
        <dbReference type="EMBL" id="KGO93639.1"/>
    </source>
</evidence>
<name>A0A0A2MMW3_9FLAO</name>
<keyword evidence="2" id="KW-1185">Reference proteome</keyword>
<reference evidence="1 2" key="1">
    <citation type="submission" date="2013-09" db="EMBL/GenBank/DDBJ databases">
        <authorList>
            <person name="Zeng Z."/>
            <person name="Chen C."/>
        </authorList>
    </citation>
    <scope>NUCLEOTIDE SEQUENCE [LARGE SCALE GENOMIC DNA]</scope>
    <source>
        <strain evidence="1 2">WB 4.1-42</strain>
    </source>
</reference>
<dbReference type="AlphaFoldDB" id="A0A0A2MMW3"/>
<organism evidence="1 2">
    <name type="scientific">Flavobacterium subsaxonicum WB 4.1-42 = DSM 21790</name>
    <dbReference type="NCBI Taxonomy" id="1121898"/>
    <lineage>
        <taxon>Bacteria</taxon>
        <taxon>Pseudomonadati</taxon>
        <taxon>Bacteroidota</taxon>
        <taxon>Flavobacteriia</taxon>
        <taxon>Flavobacteriales</taxon>
        <taxon>Flavobacteriaceae</taxon>
        <taxon>Flavobacterium</taxon>
    </lineage>
</organism>
<proteinExistence type="predicted"/>
<comment type="caution">
    <text evidence="1">The sequence shown here is derived from an EMBL/GenBank/DDBJ whole genome shotgun (WGS) entry which is preliminary data.</text>
</comment>
<sequence>MIIMNQNTIEELLSSLGQFEAMIDKAEISSKKKYFDGETQALKDIRLFLNGLISKIAGTLRTSIKHPTFEKGYQIALSASFIRTHFLLHRLLFEGHGVEAMTLCRKNLENLTRIYELDKNTIIKLSKKTPNVRNILGNLGKFLYPTLSEIAHFGTMDISALLSTKIESGIHSVSIYPNYEAEFQNLINADIVISLRFLAWLILFCELNLDYNPKEDMEILYVLGNMCIEEKILVLSKA</sequence>